<evidence type="ECO:0000313" key="2">
    <source>
        <dbReference type="Proteomes" id="UP000075670"/>
    </source>
</evidence>
<dbReference type="Gene3D" id="3.40.50.150">
    <property type="entry name" value="Vaccinia Virus protein VP39"/>
    <property type="match status" value="1"/>
</dbReference>
<dbReference type="AlphaFoldDB" id="A0A151AYU8"/>
<sequence length="320" mass="35687">MTQSPTKLSSLREGFFNVAVCDFCGHKDFLPVAVRGDGMQVLECLHCGLAFLAQLPKPEFLSSLYGESYFRKDGETNVGYQSYGWTKVSEIQLIFGPIIKIIEKHYPLRGIRFLEVGCATGELLFLAREAGASVLGVEGSEWAAQTARRRFDLEIINTTLEAAPLTQDSFDVTVALEVIEHTLSPSTFMAKLASVVRPGGLVVISTPNYRMAKIIGNAWAGFQTSFEHLYFLSDEFLTRLGHRFGLSMVEWYTRGSGHMPTQHTTTTAKFRRAIKKIPGIQRAYDLAKDLGLVRPPADLRWNRFGQGHTVLVVFQKNASE</sequence>
<dbReference type="CDD" id="cd02440">
    <property type="entry name" value="AdoMet_MTases"/>
    <property type="match status" value="1"/>
</dbReference>
<evidence type="ECO:0000313" key="1">
    <source>
        <dbReference type="EMBL" id="KYH32829.1"/>
    </source>
</evidence>
<comment type="caution">
    <text evidence="1">The sequence shown here is derived from an EMBL/GenBank/DDBJ whole genome shotgun (WGS) entry which is preliminary data.</text>
</comment>
<dbReference type="OrthoDB" id="9811589at2"/>
<dbReference type="GO" id="GO:0032259">
    <property type="term" value="P:methylation"/>
    <property type="evidence" value="ECO:0007669"/>
    <property type="project" value="UniProtKB-KW"/>
</dbReference>
<keyword evidence="1" id="KW-0808">Transferase</keyword>
<proteinExistence type="predicted"/>
<dbReference type="RefSeq" id="WP_062283305.1">
    <property type="nucleotide sequence ID" value="NZ_LTBC01000003.1"/>
</dbReference>
<dbReference type="PANTHER" id="PTHR43861:SF6">
    <property type="entry name" value="METHYLTRANSFERASE TYPE 11"/>
    <property type="match status" value="1"/>
</dbReference>
<dbReference type="GO" id="GO:0008168">
    <property type="term" value="F:methyltransferase activity"/>
    <property type="evidence" value="ECO:0007669"/>
    <property type="project" value="UniProtKB-KW"/>
</dbReference>
<reference evidence="1 2" key="1">
    <citation type="submission" date="2016-02" db="EMBL/GenBank/DDBJ databases">
        <title>Genome sequence of Moorella mulderi DSM 14980.</title>
        <authorList>
            <person name="Poehlein A."/>
            <person name="Daniel R."/>
        </authorList>
    </citation>
    <scope>NUCLEOTIDE SEQUENCE [LARGE SCALE GENOMIC DNA]</scope>
    <source>
        <strain evidence="1 2">DSM 14980</strain>
    </source>
</reference>
<gene>
    <name evidence="1" type="ORF">MOMUL_14310</name>
</gene>
<dbReference type="PANTHER" id="PTHR43861">
    <property type="entry name" value="TRANS-ACONITATE 2-METHYLTRANSFERASE-RELATED"/>
    <property type="match status" value="1"/>
</dbReference>
<dbReference type="InterPro" id="IPR029063">
    <property type="entry name" value="SAM-dependent_MTases_sf"/>
</dbReference>
<protein>
    <submittedName>
        <fullName evidence="1">Putative S-adenosylmethionine-dependent methyltransferase</fullName>
        <ecNumber evidence="1">2.1.1.-</ecNumber>
    </submittedName>
</protein>
<accession>A0A151AYU8</accession>
<dbReference type="EC" id="2.1.1.-" evidence="1"/>
<dbReference type="Pfam" id="PF13489">
    <property type="entry name" value="Methyltransf_23"/>
    <property type="match status" value="1"/>
</dbReference>
<dbReference type="PATRIC" id="fig|1122241.3.peg.1506"/>
<keyword evidence="2" id="KW-1185">Reference proteome</keyword>
<name>A0A151AYU8_9FIRM</name>
<keyword evidence="1" id="KW-0489">Methyltransferase</keyword>
<dbReference type="Proteomes" id="UP000075670">
    <property type="component" value="Unassembled WGS sequence"/>
</dbReference>
<dbReference type="SUPFAM" id="SSF53335">
    <property type="entry name" value="S-adenosyl-L-methionine-dependent methyltransferases"/>
    <property type="match status" value="1"/>
</dbReference>
<organism evidence="1 2">
    <name type="scientific">Moorella mulderi DSM 14980</name>
    <dbReference type="NCBI Taxonomy" id="1122241"/>
    <lineage>
        <taxon>Bacteria</taxon>
        <taxon>Bacillati</taxon>
        <taxon>Bacillota</taxon>
        <taxon>Clostridia</taxon>
        <taxon>Neomoorellales</taxon>
        <taxon>Neomoorellaceae</taxon>
        <taxon>Neomoorella</taxon>
    </lineage>
</organism>
<dbReference type="EMBL" id="LTBC01000003">
    <property type="protein sequence ID" value="KYH32829.1"/>
    <property type="molecule type" value="Genomic_DNA"/>
</dbReference>